<keyword evidence="5" id="KW-0067">ATP-binding</keyword>
<evidence type="ECO:0000313" key="11">
    <source>
        <dbReference type="WBParaSite" id="SVE_0512300.1"/>
    </source>
</evidence>
<evidence type="ECO:0000256" key="2">
    <source>
        <dbReference type="ARBA" id="ARBA00022741"/>
    </source>
</evidence>
<dbReference type="GO" id="GO:0003676">
    <property type="term" value="F:nucleic acid binding"/>
    <property type="evidence" value="ECO:0007669"/>
    <property type="project" value="InterPro"/>
</dbReference>
<evidence type="ECO:0000259" key="9">
    <source>
        <dbReference type="PROSITE" id="PS51195"/>
    </source>
</evidence>
<dbReference type="AlphaFoldDB" id="A0A0K0F8H4"/>
<reference evidence="10" key="1">
    <citation type="submission" date="2014-07" db="EMBL/GenBank/DDBJ databases">
        <authorList>
            <person name="Martin A.A"/>
            <person name="De Silva N."/>
        </authorList>
    </citation>
    <scope>NUCLEOTIDE SEQUENCE</scope>
</reference>
<dbReference type="PROSITE" id="PS51192">
    <property type="entry name" value="HELICASE_ATP_BIND_1"/>
    <property type="match status" value="1"/>
</dbReference>
<keyword evidence="10" id="KW-1185">Reference proteome</keyword>
<keyword evidence="2" id="KW-0547">Nucleotide-binding</keyword>
<evidence type="ECO:0000256" key="3">
    <source>
        <dbReference type="ARBA" id="ARBA00022801"/>
    </source>
</evidence>
<proteinExistence type="predicted"/>
<dbReference type="InterPro" id="IPR014014">
    <property type="entry name" value="RNA_helicase_DEAD_Q_motif"/>
</dbReference>
<dbReference type="Gene3D" id="3.40.50.300">
    <property type="entry name" value="P-loop containing nucleotide triphosphate hydrolases"/>
    <property type="match status" value="2"/>
</dbReference>
<dbReference type="GO" id="GO:0003724">
    <property type="term" value="F:RNA helicase activity"/>
    <property type="evidence" value="ECO:0007669"/>
    <property type="project" value="UniProtKB-EC"/>
</dbReference>
<sequence>MSEFGLKDLLGNNNESSDENISLQELINLESNNDSNKIIYETNNKSGVISVLSSIENLRIIEKINKNFGEIIEKQKSMFSTESSINNFMIVENDEKDQVTNETLKDYSNINNIIDIIDNLTTDSTSPIDEHERTSDNSNINSILTGIEVFNVDKDFHSTYELDQHNLISKNEQSNCTNNHFENYKSIDIVNGNQKLKHFVNPESKVYDFASENYILEKQGTTYNHQKFKDKTLGSSYVPIVRDFKELLEEDKNDISDYVNVNRLDDNITVEYSSDDDVKNFYSWEECNLNDKLLNNILKAGYAGPRKIQSAVIPFIMKGIDVKVHSENGTGKTVAYLVPIINSMLKNGFTRQKTSPHVLIIAPVRELVVQIFDQARKLCFGIEIFCNRIYGQTNINYSKRYLCEGCDILICTPGRLRDFVERDILILKNVKYLIYDEADRLLEYDFNEDMKHIILNINKNNIHERITALISSTFNMNLEQFARRILRNSFANITNSRFNEANKKVMHNIINASIIGKNKLICTILEEEMKIASEYGLKMRKTVIFVEKKIFSHILATFLVYKGFNACSINGDYSQEMREQILLDFRNNKFDVIVTTDVCARGIDIHNLDHVINFSLPKNIYTFINRVGRVGRIRDGDATSFYDSNTDEHLKDYLVKTLKESSNSVPDFLL</sequence>
<dbReference type="GO" id="GO:0005524">
    <property type="term" value="F:ATP binding"/>
    <property type="evidence" value="ECO:0007669"/>
    <property type="project" value="UniProtKB-KW"/>
</dbReference>
<dbReference type="PANTHER" id="PTHR47958">
    <property type="entry name" value="ATP-DEPENDENT RNA HELICASE DBP3"/>
    <property type="match status" value="1"/>
</dbReference>
<dbReference type="Pfam" id="PF00270">
    <property type="entry name" value="DEAD"/>
    <property type="match status" value="1"/>
</dbReference>
<feature type="domain" description="Helicase ATP-binding" evidence="7">
    <location>
        <begin position="313"/>
        <end position="492"/>
    </location>
</feature>
<reference evidence="11" key="2">
    <citation type="submission" date="2015-08" db="UniProtKB">
        <authorList>
            <consortium name="WormBaseParasite"/>
        </authorList>
    </citation>
    <scope>IDENTIFICATION</scope>
</reference>
<evidence type="ECO:0000259" key="7">
    <source>
        <dbReference type="PROSITE" id="PS51192"/>
    </source>
</evidence>
<feature type="domain" description="Helicase C-terminal" evidence="8">
    <location>
        <begin position="531"/>
        <end position="670"/>
    </location>
</feature>
<evidence type="ECO:0000256" key="1">
    <source>
        <dbReference type="ARBA" id="ARBA00012552"/>
    </source>
</evidence>
<keyword evidence="4" id="KW-0347">Helicase</keyword>
<dbReference type="GO" id="GO:0016787">
    <property type="term" value="F:hydrolase activity"/>
    <property type="evidence" value="ECO:0007669"/>
    <property type="project" value="UniProtKB-KW"/>
</dbReference>
<protein>
    <recommendedName>
        <fullName evidence="1">RNA helicase</fullName>
        <ecNumber evidence="1">3.6.4.13</ecNumber>
    </recommendedName>
</protein>
<dbReference type="PROSITE" id="PS51194">
    <property type="entry name" value="HELICASE_CTER"/>
    <property type="match status" value="1"/>
</dbReference>
<organism evidence="10 11">
    <name type="scientific">Strongyloides venezuelensis</name>
    <name type="common">Threadworm</name>
    <dbReference type="NCBI Taxonomy" id="75913"/>
    <lineage>
        <taxon>Eukaryota</taxon>
        <taxon>Metazoa</taxon>
        <taxon>Ecdysozoa</taxon>
        <taxon>Nematoda</taxon>
        <taxon>Chromadorea</taxon>
        <taxon>Rhabditida</taxon>
        <taxon>Tylenchina</taxon>
        <taxon>Panagrolaimomorpha</taxon>
        <taxon>Strongyloidoidea</taxon>
        <taxon>Strongyloididae</taxon>
        <taxon>Strongyloides</taxon>
    </lineage>
</organism>
<dbReference type="InterPro" id="IPR001650">
    <property type="entry name" value="Helicase_C-like"/>
</dbReference>
<dbReference type="SUPFAM" id="SSF52540">
    <property type="entry name" value="P-loop containing nucleoside triphosphate hydrolases"/>
    <property type="match status" value="1"/>
</dbReference>
<name>A0A0K0F8H4_STRVS</name>
<dbReference type="EC" id="3.6.4.13" evidence="1"/>
<evidence type="ECO:0000259" key="8">
    <source>
        <dbReference type="PROSITE" id="PS51194"/>
    </source>
</evidence>
<evidence type="ECO:0000256" key="4">
    <source>
        <dbReference type="ARBA" id="ARBA00022806"/>
    </source>
</evidence>
<evidence type="ECO:0000313" key="10">
    <source>
        <dbReference type="Proteomes" id="UP000035680"/>
    </source>
</evidence>
<evidence type="ECO:0000256" key="6">
    <source>
        <dbReference type="PROSITE-ProRule" id="PRU00552"/>
    </source>
</evidence>
<feature type="domain" description="DEAD-box RNA helicase Q" evidence="9">
    <location>
        <begin position="282"/>
        <end position="310"/>
    </location>
</feature>
<dbReference type="STRING" id="75913.A0A0K0F8H4"/>
<dbReference type="SMART" id="SM00490">
    <property type="entry name" value="HELICc"/>
    <property type="match status" value="1"/>
</dbReference>
<dbReference type="InterPro" id="IPR027417">
    <property type="entry name" value="P-loop_NTPase"/>
</dbReference>
<accession>A0A0K0F8H4</accession>
<dbReference type="Proteomes" id="UP000035680">
    <property type="component" value="Unassembled WGS sequence"/>
</dbReference>
<dbReference type="InterPro" id="IPR011545">
    <property type="entry name" value="DEAD/DEAH_box_helicase_dom"/>
</dbReference>
<dbReference type="WBParaSite" id="SVE_0512300.1">
    <property type="protein sequence ID" value="SVE_0512300.1"/>
    <property type="gene ID" value="SVE_0512300"/>
</dbReference>
<feature type="short sequence motif" description="Q motif" evidence="6">
    <location>
        <begin position="282"/>
        <end position="310"/>
    </location>
</feature>
<dbReference type="SMART" id="SM00487">
    <property type="entry name" value="DEXDc"/>
    <property type="match status" value="1"/>
</dbReference>
<dbReference type="InterPro" id="IPR014001">
    <property type="entry name" value="Helicase_ATP-bd"/>
</dbReference>
<keyword evidence="3" id="KW-0378">Hydrolase</keyword>
<dbReference type="PROSITE" id="PS51195">
    <property type="entry name" value="Q_MOTIF"/>
    <property type="match status" value="1"/>
</dbReference>
<evidence type="ECO:0000256" key="5">
    <source>
        <dbReference type="ARBA" id="ARBA00022840"/>
    </source>
</evidence>
<dbReference type="Pfam" id="PF00271">
    <property type="entry name" value="Helicase_C"/>
    <property type="match status" value="1"/>
</dbReference>
<dbReference type="CDD" id="cd18787">
    <property type="entry name" value="SF2_C_DEAD"/>
    <property type="match status" value="1"/>
</dbReference>